<organism evidence="8">
    <name type="scientific">Leptolyngbya sp. NK1-12</name>
    <dbReference type="NCBI Taxonomy" id="2547451"/>
    <lineage>
        <taxon>Bacteria</taxon>
        <taxon>Bacillati</taxon>
        <taxon>Cyanobacteriota</taxon>
        <taxon>Cyanophyceae</taxon>
        <taxon>Leptolyngbyales</taxon>
        <taxon>Leptolyngbyaceae</taxon>
        <taxon>Leptolyngbya group</taxon>
        <taxon>Leptolyngbya</taxon>
    </lineage>
</organism>
<evidence type="ECO:0000259" key="5">
    <source>
        <dbReference type="Pfam" id="PF01523"/>
    </source>
</evidence>
<evidence type="ECO:0000256" key="3">
    <source>
        <dbReference type="ARBA" id="ARBA00022801"/>
    </source>
</evidence>
<dbReference type="AlphaFoldDB" id="A0AA96WBN2"/>
<evidence type="ECO:0000256" key="1">
    <source>
        <dbReference type="ARBA" id="ARBA00005836"/>
    </source>
</evidence>
<sequence>MIAELSKALDSLEIAADWSGLRVVKEASTYRSVRDGLPQRNGKSTTQGVMVEVMVNGQIGYGATNSLQAANLQAAAEVAYQQALAASRWAIYPLTPAVRPKVTGQYSSPFVKPADALSPQEINDLLMRICQTLKVSDRIVQTTATAITNEIESWFVSSNGSEVYQKFLMLETGYNATAQDGAIVQQRSNNGHLANCYQGGWELFVSPDLWSQVQQIGEQAVELLTAEECPTTVTDLVLAPDQMMLQIHESVGHPLELDRILGDERNYAGGSFVKPTDFGQLSYGSELMNITFNPTVPGEFASYSFDDIGAPATREYLIKAGTLLRGLGSLESQARIGKPGVACARASSWNRPPIDRMANLNLEPGTDSFEELIGDIEQGVYMEANRSWSIDDQRYKFQFGCEYAKRIENGKLTKTLRNPNYRATTPEFWHRLVRVGNESTWQMYGTPYCGKGEPNQAIRVGHGSPTCVFAGVEVFGGGA</sequence>
<keyword evidence="2" id="KW-0645">Protease</keyword>
<dbReference type="InterPro" id="IPR045569">
    <property type="entry name" value="Metalloprtase-TldD/E_C"/>
</dbReference>
<dbReference type="EMBL" id="CP053586">
    <property type="protein sequence ID" value="WNZ21955.1"/>
    <property type="molecule type" value="Genomic_DNA"/>
</dbReference>
<dbReference type="Pfam" id="PF19290">
    <property type="entry name" value="PmbA_TldD_2nd"/>
    <property type="match status" value="1"/>
</dbReference>
<dbReference type="SUPFAM" id="SSF111283">
    <property type="entry name" value="Putative modulator of DNA gyrase, PmbA/TldD"/>
    <property type="match status" value="1"/>
</dbReference>
<feature type="domain" description="Metalloprotease TldD/E central" evidence="7">
    <location>
        <begin position="113"/>
        <end position="191"/>
    </location>
</feature>
<proteinExistence type="inferred from homology"/>
<evidence type="ECO:0000256" key="2">
    <source>
        <dbReference type="ARBA" id="ARBA00022670"/>
    </source>
</evidence>
<dbReference type="InterPro" id="IPR035068">
    <property type="entry name" value="TldD/PmbA_N"/>
</dbReference>
<evidence type="ECO:0000259" key="6">
    <source>
        <dbReference type="Pfam" id="PF19289"/>
    </source>
</evidence>
<dbReference type="InterPro" id="IPR051463">
    <property type="entry name" value="Peptidase_U62_metallo"/>
</dbReference>
<gene>
    <name evidence="8" type="ORF">HJG54_03125</name>
</gene>
<evidence type="ECO:0000313" key="8">
    <source>
        <dbReference type="EMBL" id="WNZ21955.1"/>
    </source>
</evidence>
<evidence type="ECO:0000259" key="7">
    <source>
        <dbReference type="Pfam" id="PF19290"/>
    </source>
</evidence>
<dbReference type="GO" id="GO:0008237">
    <property type="term" value="F:metallopeptidase activity"/>
    <property type="evidence" value="ECO:0007669"/>
    <property type="project" value="UniProtKB-KW"/>
</dbReference>
<dbReference type="GO" id="GO:0005829">
    <property type="term" value="C:cytosol"/>
    <property type="evidence" value="ECO:0007669"/>
    <property type="project" value="TreeGrafter"/>
</dbReference>
<dbReference type="RefSeq" id="WP_316433310.1">
    <property type="nucleotide sequence ID" value="NZ_CP053586.1"/>
</dbReference>
<accession>A0AA96WBN2</accession>
<feature type="domain" description="Metalloprotease TldD/E C-terminal" evidence="6">
    <location>
        <begin position="234"/>
        <end position="474"/>
    </location>
</feature>
<dbReference type="Pfam" id="PF01523">
    <property type="entry name" value="PmbA_TldD_1st"/>
    <property type="match status" value="1"/>
</dbReference>
<dbReference type="GO" id="GO:0006508">
    <property type="term" value="P:proteolysis"/>
    <property type="evidence" value="ECO:0007669"/>
    <property type="project" value="UniProtKB-KW"/>
</dbReference>
<protein>
    <submittedName>
        <fullName evidence="8">TldD/PmbA family protein</fullName>
    </submittedName>
</protein>
<evidence type="ECO:0000256" key="4">
    <source>
        <dbReference type="ARBA" id="ARBA00023049"/>
    </source>
</evidence>
<dbReference type="Pfam" id="PF19289">
    <property type="entry name" value="PmbA_TldD_3rd"/>
    <property type="match status" value="1"/>
</dbReference>
<reference evidence="8" key="1">
    <citation type="submission" date="2020-05" db="EMBL/GenBank/DDBJ databases">
        <authorList>
            <person name="Zhu T."/>
            <person name="Keshari N."/>
            <person name="Lu X."/>
        </authorList>
    </citation>
    <scope>NUCLEOTIDE SEQUENCE</scope>
    <source>
        <strain evidence="8">NK1-12</strain>
    </source>
</reference>
<dbReference type="Gene3D" id="3.30.2290.10">
    <property type="entry name" value="PmbA/TldD superfamily"/>
    <property type="match status" value="1"/>
</dbReference>
<dbReference type="PANTHER" id="PTHR30624">
    <property type="entry name" value="UNCHARACTERIZED PROTEIN TLDD AND PMBA"/>
    <property type="match status" value="1"/>
</dbReference>
<keyword evidence="3" id="KW-0378">Hydrolase</keyword>
<feature type="domain" description="Metalloprotease TldD/E N-terminal" evidence="5">
    <location>
        <begin position="21"/>
        <end position="83"/>
    </location>
</feature>
<dbReference type="InterPro" id="IPR002510">
    <property type="entry name" value="Metalloprtase-TldD/E_N"/>
</dbReference>
<dbReference type="PANTHER" id="PTHR30624:SF10">
    <property type="entry name" value="CONSERVED PROTEIN"/>
    <property type="match status" value="1"/>
</dbReference>
<name>A0AA96WBN2_9CYAN</name>
<keyword evidence="4" id="KW-0482">Metalloprotease</keyword>
<dbReference type="InterPro" id="IPR036059">
    <property type="entry name" value="TldD/PmbA_sf"/>
</dbReference>
<dbReference type="InterPro" id="IPR045570">
    <property type="entry name" value="Metalloprtase-TldD/E_cen_dom"/>
</dbReference>
<comment type="similarity">
    <text evidence="1">Belongs to the peptidase U62 family.</text>
</comment>